<proteinExistence type="predicted"/>
<reference evidence="1" key="1">
    <citation type="submission" date="2020-03" db="EMBL/GenBank/DDBJ databases">
        <title>The deep terrestrial virosphere.</title>
        <authorList>
            <person name="Holmfeldt K."/>
            <person name="Nilsson E."/>
            <person name="Simone D."/>
            <person name="Lopez-Fernandez M."/>
            <person name="Wu X."/>
            <person name="de Brujin I."/>
            <person name="Lundin D."/>
            <person name="Andersson A."/>
            <person name="Bertilsson S."/>
            <person name="Dopson M."/>
        </authorList>
    </citation>
    <scope>NUCLEOTIDE SEQUENCE</scope>
    <source>
        <strain evidence="1">MM415B02940</strain>
    </source>
</reference>
<name>A0A6M3KZS7_9ZZZZ</name>
<accession>A0A6M3KZS7</accession>
<organism evidence="1">
    <name type="scientific">viral metagenome</name>
    <dbReference type="NCBI Taxonomy" id="1070528"/>
    <lineage>
        <taxon>unclassified sequences</taxon>
        <taxon>metagenomes</taxon>
        <taxon>organismal metagenomes</taxon>
    </lineage>
</organism>
<sequence>MAVTKLAGQGRQNGYNTCVIADEGTTSAAVDTEGYGITGLLIPTIDTANLTFTVSNLSNGTFYTVKDMDGSTFTITAGTGGFAVGSDDLSPLFGYRFIKVVSSATQSTAAVTFTFTLKG</sequence>
<evidence type="ECO:0000313" key="1">
    <source>
        <dbReference type="EMBL" id="QJA87609.1"/>
    </source>
</evidence>
<dbReference type="EMBL" id="MT142720">
    <property type="protein sequence ID" value="QJA87609.1"/>
    <property type="molecule type" value="Genomic_DNA"/>
</dbReference>
<protein>
    <submittedName>
        <fullName evidence="1">Uncharacterized protein</fullName>
    </submittedName>
</protein>
<dbReference type="AlphaFoldDB" id="A0A6M3KZS7"/>
<gene>
    <name evidence="1" type="ORF">MM415B02940_0009</name>
</gene>